<feature type="compositionally biased region" description="Low complexity" evidence="10">
    <location>
        <begin position="484"/>
        <end position="497"/>
    </location>
</feature>
<evidence type="ECO:0000256" key="1">
    <source>
        <dbReference type="ARBA" id="ARBA00004123"/>
    </source>
</evidence>
<feature type="compositionally biased region" description="Polar residues" evidence="10">
    <location>
        <begin position="504"/>
        <end position="514"/>
    </location>
</feature>
<name>A0AAX6MHX8_9PEZI</name>
<dbReference type="EMBL" id="JBANMG010000006">
    <property type="protein sequence ID" value="KAK6952215.1"/>
    <property type="molecule type" value="Genomic_DNA"/>
</dbReference>
<gene>
    <name evidence="12" type="ORF">Daesc_006748</name>
</gene>
<dbReference type="FunFam" id="3.30.160.60:FF:002343">
    <property type="entry name" value="Zinc finger protein 33A"/>
    <property type="match status" value="1"/>
</dbReference>
<keyword evidence="5" id="KW-0862">Zinc</keyword>
<evidence type="ECO:0000256" key="3">
    <source>
        <dbReference type="ARBA" id="ARBA00022737"/>
    </source>
</evidence>
<keyword evidence="6" id="KW-0805">Transcription regulation</keyword>
<dbReference type="InterPro" id="IPR013087">
    <property type="entry name" value="Znf_C2H2_type"/>
</dbReference>
<evidence type="ECO:0000256" key="4">
    <source>
        <dbReference type="ARBA" id="ARBA00022771"/>
    </source>
</evidence>
<feature type="region of interest" description="Disordered" evidence="10">
    <location>
        <begin position="484"/>
        <end position="514"/>
    </location>
</feature>
<evidence type="ECO:0000256" key="10">
    <source>
        <dbReference type="SAM" id="MobiDB-lite"/>
    </source>
</evidence>
<dbReference type="GO" id="GO:0008270">
    <property type="term" value="F:zinc ion binding"/>
    <property type="evidence" value="ECO:0007669"/>
    <property type="project" value="UniProtKB-KW"/>
</dbReference>
<dbReference type="GO" id="GO:0006357">
    <property type="term" value="P:regulation of transcription by RNA polymerase II"/>
    <property type="evidence" value="ECO:0007669"/>
    <property type="project" value="TreeGrafter"/>
</dbReference>
<comment type="caution">
    <text evidence="12">The sequence shown here is derived from an EMBL/GenBank/DDBJ whole genome shotgun (WGS) entry which is preliminary data.</text>
</comment>
<keyword evidence="7" id="KW-0804">Transcription</keyword>
<keyword evidence="2" id="KW-0479">Metal-binding</keyword>
<sequence>MALTAQTQDSQTWGRWIPQQQNTDYPMVDPSSFIPFPQGQTNAAPIHRSGMPPQFMVGNTYTVTSPQTPQYPSGNQYMFGTYTPPSPPVVPSYKPYQEECPPLRAIQADAGGVHVGYQRDPYQANSAEVEGKTQIKYEPQMDIRRSHSPSPTSTSKTVARNAPEDGANEVIFHTEIDNLMKAIQLKSKTNQEPDSGEASYPSPPHQDEEKFNLRRKSCSPEGKSSASGRGGKDRQKRYICDFKGCGKRCAQKTQLETHKRAHTGEKPYVCEEPGCGLGFSQRGNLKSHIRQHTGEKPYRCDICNKAFAQLGNVKPHRNTHYPTKPFVCMLDGCIKTFTQRGNLKTHHNAYHRETIKRLTQKVQNMTGSEELSDEERKIYKHFTELYKNLNKGIKGRGPGRKVTPRNQSLMTPSASQSYHSQPSPLTQQQHTMYQLRYGAPDGLPYQESFGECGMSRDALPSNMALSRDQHAAYGHYDMDQASITASETTTASSSPSMAHEDQYSRSFSTHHSGY</sequence>
<dbReference type="InterPro" id="IPR051061">
    <property type="entry name" value="Zinc_finger_trans_reg"/>
</dbReference>
<protein>
    <recommendedName>
        <fullName evidence="11">C2H2-type domain-containing protein</fullName>
    </recommendedName>
</protein>
<feature type="domain" description="C2H2-type" evidence="11">
    <location>
        <begin position="326"/>
        <end position="351"/>
    </location>
</feature>
<dbReference type="PANTHER" id="PTHR46179">
    <property type="entry name" value="ZINC FINGER PROTEIN"/>
    <property type="match status" value="1"/>
</dbReference>
<dbReference type="FunFam" id="3.30.160.60:FF:000130">
    <property type="entry name" value="Spalt-like transcription factor 4"/>
    <property type="match status" value="1"/>
</dbReference>
<reference evidence="12 13" key="1">
    <citation type="journal article" date="2024" name="Front Chem Biol">
        <title>Unveiling the potential of Daldinia eschscholtzii MFLUCC 19-0629 through bioactivity and bioinformatics studies for enhanced sustainable agriculture production.</title>
        <authorList>
            <person name="Brooks S."/>
            <person name="Weaver J.A."/>
            <person name="Klomchit A."/>
            <person name="Alharthi S.A."/>
            <person name="Onlamun T."/>
            <person name="Nurani R."/>
            <person name="Vong T.K."/>
            <person name="Alberti F."/>
            <person name="Greco C."/>
        </authorList>
    </citation>
    <scope>NUCLEOTIDE SEQUENCE [LARGE SCALE GENOMIC DNA]</scope>
    <source>
        <strain evidence="12">MFLUCC 19-0629</strain>
    </source>
</reference>
<evidence type="ECO:0000256" key="5">
    <source>
        <dbReference type="ARBA" id="ARBA00022833"/>
    </source>
</evidence>
<proteinExistence type="predicted"/>
<dbReference type="SUPFAM" id="SSF57667">
    <property type="entry name" value="beta-beta-alpha zinc fingers"/>
    <property type="match status" value="2"/>
</dbReference>
<keyword evidence="13" id="KW-1185">Reference proteome</keyword>
<feature type="compositionally biased region" description="Basic residues" evidence="10">
    <location>
        <begin position="393"/>
        <end position="403"/>
    </location>
</feature>
<keyword evidence="3" id="KW-0677">Repeat</keyword>
<evidence type="ECO:0000313" key="12">
    <source>
        <dbReference type="EMBL" id="KAK6952215.1"/>
    </source>
</evidence>
<evidence type="ECO:0000259" key="11">
    <source>
        <dbReference type="PROSITE" id="PS50157"/>
    </source>
</evidence>
<dbReference type="GO" id="GO:0003712">
    <property type="term" value="F:transcription coregulator activity"/>
    <property type="evidence" value="ECO:0007669"/>
    <property type="project" value="TreeGrafter"/>
</dbReference>
<evidence type="ECO:0000313" key="13">
    <source>
        <dbReference type="Proteomes" id="UP001369815"/>
    </source>
</evidence>
<dbReference type="Proteomes" id="UP001369815">
    <property type="component" value="Unassembled WGS sequence"/>
</dbReference>
<feature type="region of interest" description="Disordered" evidence="10">
    <location>
        <begin position="390"/>
        <end position="427"/>
    </location>
</feature>
<dbReference type="PANTHER" id="PTHR46179:SF3">
    <property type="entry name" value="ZINC FINGER PROTEIN 410"/>
    <property type="match status" value="1"/>
</dbReference>
<dbReference type="PROSITE" id="PS00028">
    <property type="entry name" value="ZINC_FINGER_C2H2_1"/>
    <property type="match status" value="4"/>
</dbReference>
<dbReference type="InterPro" id="IPR036236">
    <property type="entry name" value="Znf_C2H2_sf"/>
</dbReference>
<evidence type="ECO:0000256" key="2">
    <source>
        <dbReference type="ARBA" id="ARBA00022723"/>
    </source>
</evidence>
<evidence type="ECO:0000256" key="9">
    <source>
        <dbReference type="PROSITE-ProRule" id="PRU00042"/>
    </source>
</evidence>
<feature type="domain" description="C2H2-type" evidence="11">
    <location>
        <begin position="238"/>
        <end position="267"/>
    </location>
</feature>
<keyword evidence="8" id="KW-0539">Nucleus</keyword>
<organism evidence="12 13">
    <name type="scientific">Daldinia eschscholtzii</name>
    <dbReference type="NCBI Taxonomy" id="292717"/>
    <lineage>
        <taxon>Eukaryota</taxon>
        <taxon>Fungi</taxon>
        <taxon>Dikarya</taxon>
        <taxon>Ascomycota</taxon>
        <taxon>Pezizomycotina</taxon>
        <taxon>Sordariomycetes</taxon>
        <taxon>Xylariomycetidae</taxon>
        <taxon>Xylariales</taxon>
        <taxon>Hypoxylaceae</taxon>
        <taxon>Daldinia</taxon>
    </lineage>
</organism>
<accession>A0AAX6MHX8</accession>
<evidence type="ECO:0000256" key="7">
    <source>
        <dbReference type="ARBA" id="ARBA00023163"/>
    </source>
</evidence>
<evidence type="ECO:0000256" key="8">
    <source>
        <dbReference type="ARBA" id="ARBA00023242"/>
    </source>
</evidence>
<comment type="subcellular location">
    <subcellularLocation>
        <location evidence="1">Nucleus</location>
    </subcellularLocation>
</comment>
<dbReference type="Gene3D" id="3.30.160.60">
    <property type="entry name" value="Classic Zinc Finger"/>
    <property type="match status" value="4"/>
</dbReference>
<feature type="region of interest" description="Disordered" evidence="10">
    <location>
        <begin position="137"/>
        <end position="166"/>
    </location>
</feature>
<keyword evidence="4 9" id="KW-0863">Zinc-finger</keyword>
<dbReference type="SMART" id="SM00355">
    <property type="entry name" value="ZnF_C2H2"/>
    <property type="match status" value="4"/>
</dbReference>
<feature type="compositionally biased region" description="Polar residues" evidence="10">
    <location>
        <begin position="404"/>
        <end position="427"/>
    </location>
</feature>
<dbReference type="PROSITE" id="PS50157">
    <property type="entry name" value="ZINC_FINGER_C2H2_2"/>
    <property type="match status" value="4"/>
</dbReference>
<feature type="domain" description="C2H2-type" evidence="11">
    <location>
        <begin position="298"/>
        <end position="325"/>
    </location>
</feature>
<feature type="domain" description="C2H2-type" evidence="11">
    <location>
        <begin position="268"/>
        <end position="297"/>
    </location>
</feature>
<feature type="region of interest" description="Disordered" evidence="10">
    <location>
        <begin position="187"/>
        <end position="233"/>
    </location>
</feature>
<evidence type="ECO:0000256" key="6">
    <source>
        <dbReference type="ARBA" id="ARBA00023015"/>
    </source>
</evidence>
<dbReference type="GO" id="GO:0005634">
    <property type="term" value="C:nucleus"/>
    <property type="evidence" value="ECO:0007669"/>
    <property type="project" value="UniProtKB-SubCell"/>
</dbReference>
<dbReference type="Pfam" id="PF00096">
    <property type="entry name" value="zf-C2H2"/>
    <property type="match status" value="3"/>
</dbReference>
<dbReference type="AlphaFoldDB" id="A0AAX6MHX8"/>